<evidence type="ECO:0000313" key="6">
    <source>
        <dbReference type="EMBL" id="GAA5158504.1"/>
    </source>
</evidence>
<feature type="domain" description="HTH lysR-type" evidence="5">
    <location>
        <begin position="1"/>
        <end position="58"/>
    </location>
</feature>
<sequence length="314" mass="34185">MDVRTLKYFVLVAEEGSIHGGARRAMVAQPAVSVALKKLERDVGAPLFERSPRGVELTGAGAALLGHARQILRAMEDARREVRGAQAQPAFTVGLVSGRVSAGELTGLILDAFQKSRPDLRLRVRELDFVEQYEAVLDGSVDVAVVRSPYQDERLVMEPLFTEPTLLVASTDHPFSRLAEVPVDAALKERFIDVVRTPRQWRNFWSLADLRNERARSIPSRAVGLIDYSVDVMRNSVVSPMAQSAWRLGGLGAPMLRPVKLVGAPHSVIGVGYRVGHGSDGVDSFASVARSVTRRFIGMVPDGVLATRAGDNAR</sequence>
<protein>
    <submittedName>
        <fullName evidence="6">LysR substrate-binding domain-containing protein</fullName>
    </submittedName>
</protein>
<evidence type="ECO:0000256" key="2">
    <source>
        <dbReference type="ARBA" id="ARBA00023015"/>
    </source>
</evidence>
<name>A0ABP9QAB2_9PSEU</name>
<dbReference type="InterPro" id="IPR036390">
    <property type="entry name" value="WH_DNA-bd_sf"/>
</dbReference>
<dbReference type="EMBL" id="BAABJP010000015">
    <property type="protein sequence ID" value="GAA5158504.1"/>
    <property type="molecule type" value="Genomic_DNA"/>
</dbReference>
<organism evidence="6 7">
    <name type="scientific">Pseudonocardia eucalypti</name>
    <dbReference type="NCBI Taxonomy" id="648755"/>
    <lineage>
        <taxon>Bacteria</taxon>
        <taxon>Bacillati</taxon>
        <taxon>Actinomycetota</taxon>
        <taxon>Actinomycetes</taxon>
        <taxon>Pseudonocardiales</taxon>
        <taxon>Pseudonocardiaceae</taxon>
        <taxon>Pseudonocardia</taxon>
    </lineage>
</organism>
<dbReference type="SUPFAM" id="SSF46785">
    <property type="entry name" value="Winged helix' DNA-binding domain"/>
    <property type="match status" value="1"/>
</dbReference>
<proteinExistence type="inferred from homology"/>
<comment type="similarity">
    <text evidence="1">Belongs to the LysR transcriptional regulatory family.</text>
</comment>
<dbReference type="InterPro" id="IPR000847">
    <property type="entry name" value="LysR_HTH_N"/>
</dbReference>
<dbReference type="PANTHER" id="PTHR30346:SF0">
    <property type="entry name" value="HCA OPERON TRANSCRIPTIONAL ACTIVATOR HCAR"/>
    <property type="match status" value="1"/>
</dbReference>
<dbReference type="Gene3D" id="3.40.190.290">
    <property type="match status" value="1"/>
</dbReference>
<dbReference type="SUPFAM" id="SSF53850">
    <property type="entry name" value="Periplasmic binding protein-like II"/>
    <property type="match status" value="1"/>
</dbReference>
<evidence type="ECO:0000256" key="1">
    <source>
        <dbReference type="ARBA" id="ARBA00009437"/>
    </source>
</evidence>
<dbReference type="PROSITE" id="PS50931">
    <property type="entry name" value="HTH_LYSR"/>
    <property type="match status" value="1"/>
</dbReference>
<keyword evidence="7" id="KW-1185">Reference proteome</keyword>
<dbReference type="Proteomes" id="UP001428817">
    <property type="component" value="Unassembled WGS sequence"/>
</dbReference>
<comment type="caution">
    <text evidence="6">The sequence shown here is derived from an EMBL/GenBank/DDBJ whole genome shotgun (WGS) entry which is preliminary data.</text>
</comment>
<dbReference type="Pfam" id="PF03466">
    <property type="entry name" value="LysR_substrate"/>
    <property type="match status" value="1"/>
</dbReference>
<dbReference type="Pfam" id="PF00126">
    <property type="entry name" value="HTH_1"/>
    <property type="match status" value="1"/>
</dbReference>
<dbReference type="InterPro" id="IPR036388">
    <property type="entry name" value="WH-like_DNA-bd_sf"/>
</dbReference>
<evidence type="ECO:0000256" key="3">
    <source>
        <dbReference type="ARBA" id="ARBA00023125"/>
    </source>
</evidence>
<keyword evidence="2" id="KW-0805">Transcription regulation</keyword>
<dbReference type="Gene3D" id="1.10.10.10">
    <property type="entry name" value="Winged helix-like DNA-binding domain superfamily/Winged helix DNA-binding domain"/>
    <property type="match status" value="1"/>
</dbReference>
<reference evidence="7" key="1">
    <citation type="journal article" date="2019" name="Int. J. Syst. Evol. Microbiol.">
        <title>The Global Catalogue of Microorganisms (GCM) 10K type strain sequencing project: providing services to taxonomists for standard genome sequencing and annotation.</title>
        <authorList>
            <consortium name="The Broad Institute Genomics Platform"/>
            <consortium name="The Broad Institute Genome Sequencing Center for Infectious Disease"/>
            <person name="Wu L."/>
            <person name="Ma J."/>
        </authorList>
    </citation>
    <scope>NUCLEOTIDE SEQUENCE [LARGE SCALE GENOMIC DNA]</scope>
    <source>
        <strain evidence="7">JCM 18303</strain>
    </source>
</reference>
<evidence type="ECO:0000313" key="7">
    <source>
        <dbReference type="Proteomes" id="UP001428817"/>
    </source>
</evidence>
<accession>A0ABP9QAB2</accession>
<keyword evidence="3" id="KW-0238">DNA-binding</keyword>
<gene>
    <name evidence="6" type="ORF">GCM10023321_38370</name>
</gene>
<keyword evidence="4" id="KW-0804">Transcription</keyword>
<evidence type="ECO:0000256" key="4">
    <source>
        <dbReference type="ARBA" id="ARBA00023163"/>
    </source>
</evidence>
<evidence type="ECO:0000259" key="5">
    <source>
        <dbReference type="PROSITE" id="PS50931"/>
    </source>
</evidence>
<dbReference type="InterPro" id="IPR005119">
    <property type="entry name" value="LysR_subst-bd"/>
</dbReference>
<dbReference type="RefSeq" id="WP_185059087.1">
    <property type="nucleotide sequence ID" value="NZ_BAABJP010000015.1"/>
</dbReference>
<dbReference type="CDD" id="cd05466">
    <property type="entry name" value="PBP2_LTTR_substrate"/>
    <property type="match status" value="1"/>
</dbReference>
<dbReference type="PANTHER" id="PTHR30346">
    <property type="entry name" value="TRANSCRIPTIONAL DUAL REGULATOR HCAR-RELATED"/>
    <property type="match status" value="1"/>
</dbReference>